<evidence type="ECO:0000313" key="1">
    <source>
        <dbReference type="EMBL" id="PKR82606.1"/>
    </source>
</evidence>
<accession>A0A2N3LDD7</accession>
<keyword evidence="2" id="KW-1185">Reference proteome</keyword>
<protein>
    <submittedName>
        <fullName evidence="1">Uncharacterized protein</fullName>
    </submittedName>
</protein>
<comment type="caution">
    <text evidence="1">The sequence shown here is derived from an EMBL/GenBank/DDBJ whole genome shotgun (WGS) entry which is preliminary data.</text>
</comment>
<organism evidence="1 2">
    <name type="scientific">Heyndrickxia camelliae</name>
    <dbReference type="NCBI Taxonomy" id="1707093"/>
    <lineage>
        <taxon>Bacteria</taxon>
        <taxon>Bacillati</taxon>
        <taxon>Bacillota</taxon>
        <taxon>Bacilli</taxon>
        <taxon>Bacillales</taxon>
        <taxon>Bacillaceae</taxon>
        <taxon>Heyndrickxia</taxon>
    </lineage>
</organism>
<dbReference type="RefSeq" id="WP_101356633.1">
    <property type="nucleotide sequence ID" value="NZ_PIQO01000035.1"/>
</dbReference>
<evidence type="ECO:0000313" key="2">
    <source>
        <dbReference type="Proteomes" id="UP000233440"/>
    </source>
</evidence>
<gene>
    <name evidence="1" type="ORF">CWO92_23530</name>
</gene>
<reference evidence="1 2" key="1">
    <citation type="submission" date="2017-11" db="EMBL/GenBank/DDBJ databases">
        <title>Bacillus camelliae sp. nov., isolated from pu'er tea.</title>
        <authorList>
            <person name="Niu L."/>
        </authorList>
    </citation>
    <scope>NUCLEOTIDE SEQUENCE [LARGE SCALE GENOMIC DNA]</scope>
    <source>
        <strain evidence="1 2">7578-1</strain>
    </source>
</reference>
<dbReference type="AlphaFoldDB" id="A0A2N3LDD7"/>
<proteinExistence type="predicted"/>
<name>A0A2N3LDD7_9BACI</name>
<dbReference type="OrthoDB" id="9944546at2"/>
<sequence length="76" mass="8585">MKPSILGSINAVFSKDVEHNNKELAMLETGYLIHEDSISHLEIVAVNHQGVRTVLKIHDFNVKLEEMFDENGIPVE</sequence>
<dbReference type="EMBL" id="PIQO01000035">
    <property type="protein sequence ID" value="PKR82606.1"/>
    <property type="molecule type" value="Genomic_DNA"/>
</dbReference>
<dbReference type="Proteomes" id="UP000233440">
    <property type="component" value="Unassembled WGS sequence"/>
</dbReference>